<evidence type="ECO:0000259" key="1">
    <source>
        <dbReference type="Pfam" id="PF00174"/>
    </source>
</evidence>
<gene>
    <name evidence="2" type="ORF">MA20_18990</name>
</gene>
<feature type="domain" description="Oxidoreductase molybdopterin-binding" evidence="1">
    <location>
        <begin position="38"/>
        <end position="185"/>
    </location>
</feature>
<dbReference type="STRING" id="375.BKD09_RS45895"/>
<dbReference type="InterPro" id="IPR000572">
    <property type="entry name" value="OxRdtase_Mopterin-bd_dom"/>
</dbReference>
<comment type="caution">
    <text evidence="2">The sequence shown here is derived from an EMBL/GenBank/DDBJ whole genome shotgun (WGS) entry which is preliminary data.</text>
</comment>
<dbReference type="CDD" id="cd02109">
    <property type="entry name" value="arch_bact_SO_family_Moco"/>
    <property type="match status" value="1"/>
</dbReference>
<protein>
    <submittedName>
        <fullName evidence="2">Molybdopterin-binding protein</fullName>
    </submittedName>
</protein>
<proteinExistence type="predicted"/>
<name>A0A0A3YX27_BRAJP</name>
<dbReference type="Gene3D" id="3.90.420.10">
    <property type="entry name" value="Oxidoreductase, molybdopterin-binding domain"/>
    <property type="match status" value="1"/>
</dbReference>
<dbReference type="PANTHER" id="PTHR43032:SF4">
    <property type="entry name" value="OXIDOREDUCTASE MOLYBDOPTERIN-BINDING DOMAIN-CONTAINING PROTEIN"/>
    <property type="match status" value="1"/>
</dbReference>
<sequence>MDRSPVSRGFKSKRQAPEAVRLPPGQYLTTDFPVLSAGPTPDIRVADWKIALQLGGSLLGKWTWDEFKALPQTTITVDIHCVTKWTKLSTVWQGVSFDDLLKVVGLSEPPDAYVMAHCDGGYTTNLPVADLVAGKAMIATRYEGLPLAPAHGGPARLLVPHLYFWKSAKWLRRLRFMPKDEPGFWESRGYHNYGDPWREQRYDGD</sequence>
<dbReference type="SUPFAM" id="SSF56524">
    <property type="entry name" value="Oxidoreductase molybdopterin-binding domain"/>
    <property type="match status" value="1"/>
</dbReference>
<dbReference type="PANTHER" id="PTHR43032">
    <property type="entry name" value="PROTEIN-METHIONINE-SULFOXIDE REDUCTASE"/>
    <property type="match status" value="1"/>
</dbReference>
<dbReference type="AlphaFoldDB" id="A0A0A3YX27"/>
<dbReference type="Pfam" id="PF00174">
    <property type="entry name" value="Oxidored_molyb"/>
    <property type="match status" value="1"/>
</dbReference>
<dbReference type="Proteomes" id="UP000030377">
    <property type="component" value="Unassembled WGS sequence"/>
</dbReference>
<dbReference type="RefSeq" id="WP_028157298.1">
    <property type="nucleotide sequence ID" value="NZ_JANUDC010000001.1"/>
</dbReference>
<organism evidence="2 3">
    <name type="scientific">Bradyrhizobium japonicum</name>
    <dbReference type="NCBI Taxonomy" id="375"/>
    <lineage>
        <taxon>Bacteria</taxon>
        <taxon>Pseudomonadati</taxon>
        <taxon>Pseudomonadota</taxon>
        <taxon>Alphaproteobacteria</taxon>
        <taxon>Hyphomicrobiales</taxon>
        <taxon>Nitrobacteraceae</taxon>
        <taxon>Bradyrhizobium</taxon>
    </lineage>
</organism>
<evidence type="ECO:0000313" key="3">
    <source>
        <dbReference type="Proteomes" id="UP000030377"/>
    </source>
</evidence>
<dbReference type="InterPro" id="IPR036374">
    <property type="entry name" value="OxRdtase_Mopterin-bd_sf"/>
</dbReference>
<reference evidence="2 3" key="1">
    <citation type="submission" date="2014-09" db="EMBL/GenBank/DDBJ databases">
        <title>Draft genome of Bradyrhizobium japonicum Is-34.</title>
        <authorList>
            <person name="Tsurumaru H."/>
            <person name="Yamakawa T."/>
            <person name="Hashimoto S."/>
            <person name="Okizaki K."/>
            <person name="Kanesaki Y."/>
            <person name="Yoshikawa H."/>
            <person name="Yajima S."/>
        </authorList>
    </citation>
    <scope>NUCLEOTIDE SEQUENCE [LARGE SCALE GENOMIC DNA]</scope>
    <source>
        <strain evidence="2 3">Is-34</strain>
    </source>
</reference>
<dbReference type="EMBL" id="JRPN01000015">
    <property type="protein sequence ID" value="KGT78208.1"/>
    <property type="molecule type" value="Genomic_DNA"/>
</dbReference>
<accession>A0A0A3YX27</accession>
<evidence type="ECO:0000313" key="2">
    <source>
        <dbReference type="EMBL" id="KGT78208.1"/>
    </source>
</evidence>